<evidence type="ECO:0000313" key="2">
    <source>
        <dbReference type="Proteomes" id="UP001301963"/>
    </source>
</evidence>
<name>A0ACD5GML1_9SPIR</name>
<accession>A0ACD5GML1</accession>
<geneLocation type="plasmid" evidence="1 2">
    <name>cp32-1</name>
</geneLocation>
<keyword evidence="2" id="KW-1185">Reference proteome</keyword>
<gene>
    <name evidence="1" type="ORF">QIA44_05455</name>
</gene>
<dbReference type="EMBL" id="CP179540">
    <property type="protein sequence ID" value="XPK47157.1"/>
    <property type="molecule type" value="Genomic_DNA"/>
</dbReference>
<keyword evidence="1" id="KW-0614">Plasmid</keyword>
<dbReference type="Proteomes" id="UP001301963">
    <property type="component" value="Plasmid cp32-1"/>
</dbReference>
<keyword evidence="1" id="KW-0449">Lipoprotein</keyword>
<evidence type="ECO:0000313" key="1">
    <source>
        <dbReference type="EMBL" id="XPK47157.1"/>
    </source>
</evidence>
<proteinExistence type="predicted"/>
<reference evidence="1" key="1">
    <citation type="submission" date="2024-11" db="EMBL/GenBank/DDBJ databases">
        <title>Sequencing of Borrelia variable plasmids from multiple Borrelia sensu lato isolates.</title>
        <authorList>
            <person name="Mongodin E.F."/>
            <person name="Rudenko N."/>
            <person name="Fraser C.M."/>
            <person name="Schutzer S."/>
            <person name="Luft B."/>
            <person name="Morgan R."/>
            <person name="Casjens S."/>
            <person name="Qiu W."/>
        </authorList>
    </citation>
    <scope>NUCLEOTIDE SEQUENCE</scope>
    <source>
        <strain evidence="1">PotiB3</strain>
    </source>
</reference>
<sequence>MNKTMFIICLLFVLLSSCKTDESSLSEQESLSKQGRSYAIKFSEFSVKIKNKDANSSWTDLGTLLMQKEENGISVGLNNNYQGGGHSATFFLIESSEINNFLKAMIEGGSFKTGMYYGYRDEESVIKGIKNKEIITKIETINGSQHITFLGDKIKDSSGRTAEYAILLEEFKKNLK</sequence>
<protein>
    <submittedName>
        <fullName evidence="1">Erp family outer-surface lipoprotein</fullName>
    </submittedName>
</protein>
<organism evidence="1 2">
    <name type="scientific">Borreliella lusitaniae</name>
    <dbReference type="NCBI Taxonomy" id="100177"/>
    <lineage>
        <taxon>Bacteria</taxon>
        <taxon>Pseudomonadati</taxon>
        <taxon>Spirochaetota</taxon>
        <taxon>Spirochaetia</taxon>
        <taxon>Spirochaetales</taxon>
        <taxon>Borreliaceae</taxon>
        <taxon>Borreliella</taxon>
    </lineage>
</organism>